<dbReference type="OrthoDB" id="7810892at2"/>
<dbReference type="EMBL" id="QGDJ01000002">
    <property type="protein sequence ID" value="PWJ21148.1"/>
    <property type="molecule type" value="Genomic_DNA"/>
</dbReference>
<evidence type="ECO:0000313" key="1">
    <source>
        <dbReference type="EMBL" id="PWJ21148.1"/>
    </source>
</evidence>
<dbReference type="RefSeq" id="WP_109563489.1">
    <property type="nucleotide sequence ID" value="NZ_QGDJ01000002.1"/>
</dbReference>
<keyword evidence="3" id="KW-1185">Reference proteome</keyword>
<reference evidence="4" key="1">
    <citation type="submission" date="2016-10" db="EMBL/GenBank/DDBJ databases">
        <authorList>
            <person name="Varghese N."/>
            <person name="Submissions S."/>
        </authorList>
    </citation>
    <scope>NUCLEOTIDE SEQUENCE [LARGE SCALE GENOMIC DNA]</scope>
    <source>
        <strain evidence="4">DSM 25227</strain>
    </source>
</reference>
<gene>
    <name evidence="1" type="ORF">BCF38_102398</name>
    <name evidence="2" type="ORF">SAMN05421539_102398</name>
</gene>
<reference evidence="1 3" key="3">
    <citation type="submission" date="2018-03" db="EMBL/GenBank/DDBJ databases">
        <title>Genomic Encyclopedia of Archaeal and Bacterial Type Strains, Phase II (KMG-II): from individual species to whole genera.</title>
        <authorList>
            <person name="Goeker M."/>
        </authorList>
    </citation>
    <scope>NUCLEOTIDE SEQUENCE [LARGE SCALE GENOMIC DNA]</scope>
    <source>
        <strain evidence="1 3">DSM 25227</strain>
    </source>
</reference>
<dbReference type="AlphaFoldDB" id="A0A2Y9AE68"/>
<organism evidence="2 4">
    <name type="scientific">Jannaschia seohaensis</name>
    <dbReference type="NCBI Taxonomy" id="475081"/>
    <lineage>
        <taxon>Bacteria</taxon>
        <taxon>Pseudomonadati</taxon>
        <taxon>Pseudomonadota</taxon>
        <taxon>Alphaproteobacteria</taxon>
        <taxon>Rhodobacterales</taxon>
        <taxon>Roseobacteraceae</taxon>
        <taxon>Jannaschia</taxon>
    </lineage>
</organism>
<protein>
    <submittedName>
        <fullName evidence="2">Uncharacterized protein</fullName>
    </submittedName>
</protein>
<evidence type="ECO:0000313" key="3">
    <source>
        <dbReference type="Proteomes" id="UP000245839"/>
    </source>
</evidence>
<dbReference type="EMBL" id="UETC01000002">
    <property type="protein sequence ID" value="SSA41558.1"/>
    <property type="molecule type" value="Genomic_DNA"/>
</dbReference>
<evidence type="ECO:0000313" key="2">
    <source>
        <dbReference type="EMBL" id="SSA41558.1"/>
    </source>
</evidence>
<dbReference type="Proteomes" id="UP000245839">
    <property type="component" value="Unassembled WGS sequence"/>
</dbReference>
<name>A0A2Y9AE68_9RHOB</name>
<sequence>MSAPRQWTAHRPRGEGARRLAAPFRILVLLEDRLTLRLHELRDALQEDFPQMDWPDDPAVPDLHFDTVDAPVGVVSCGRAAAPAAITAHRRSDIAWAELLPRNRLTPVDRLARRLAAAHTHLEIAVTSRGPTLADRLEAARRATAIAAVFADLPIAAGAIQLWSDRVLSPQQTIDLAASAAAGEVPLLDWTLPLLFDHDPTDEEAGLSSGTTVGLSALLGYELELRQSPEPPGLVIAAIMSVAQELVTGGVVFRDGGEIAPFGSDAAMHRTRLVPEGVLGNDTDRWSLVHPESAFDDQTILGRTLPESPERGFMGRAMDFLTEGRLSRLASRSAPGRI</sequence>
<dbReference type="Proteomes" id="UP000251571">
    <property type="component" value="Unassembled WGS sequence"/>
</dbReference>
<proteinExistence type="predicted"/>
<accession>A0A2Y9AE68</accession>
<evidence type="ECO:0000313" key="4">
    <source>
        <dbReference type="Proteomes" id="UP000251571"/>
    </source>
</evidence>
<reference evidence="2" key="2">
    <citation type="submission" date="2016-10" db="EMBL/GenBank/DDBJ databases">
        <authorList>
            <person name="Cai Z."/>
        </authorList>
    </citation>
    <scope>NUCLEOTIDE SEQUENCE [LARGE SCALE GENOMIC DNA]</scope>
    <source>
        <strain evidence="2">DSM 25227</strain>
    </source>
</reference>